<name>A0A4Y9K6S1_9PAST</name>
<dbReference type="OrthoDB" id="384721at2"/>
<dbReference type="PANTHER" id="PTHR37957:SF1">
    <property type="entry name" value="PHYTASE-LIKE DOMAIN-CONTAINING PROTEIN"/>
    <property type="match status" value="1"/>
</dbReference>
<dbReference type="AlphaFoldDB" id="A0A4Y9K6S1"/>
<keyword evidence="1" id="KW-0732">Signal</keyword>
<evidence type="ECO:0000259" key="2">
    <source>
        <dbReference type="Pfam" id="PF13449"/>
    </source>
</evidence>
<feature type="domain" description="Phytase-like" evidence="2">
    <location>
        <begin position="91"/>
        <end position="418"/>
    </location>
</feature>
<evidence type="ECO:0000313" key="3">
    <source>
        <dbReference type="EMBL" id="TFV13202.1"/>
    </source>
</evidence>
<proteinExistence type="predicted"/>
<accession>A0A4Y9K6S1</accession>
<dbReference type="Pfam" id="PF13449">
    <property type="entry name" value="Phytase-like"/>
    <property type="match status" value="1"/>
</dbReference>
<dbReference type="EMBL" id="SPPA01000002">
    <property type="protein sequence ID" value="TFV13202.1"/>
    <property type="molecule type" value="Genomic_DNA"/>
</dbReference>
<organism evidence="3 4">
    <name type="scientific">Muribacter muris</name>
    <dbReference type="NCBI Taxonomy" id="67855"/>
    <lineage>
        <taxon>Bacteria</taxon>
        <taxon>Pseudomonadati</taxon>
        <taxon>Pseudomonadota</taxon>
        <taxon>Gammaproteobacteria</taxon>
        <taxon>Pasteurellales</taxon>
        <taxon>Pasteurellaceae</taxon>
        <taxon>Muribacter</taxon>
    </lineage>
</organism>
<dbReference type="InterPro" id="IPR027372">
    <property type="entry name" value="Phytase-like_dom"/>
</dbReference>
<feature type="chain" id="PRO_5021242412" evidence="1">
    <location>
        <begin position="23"/>
        <end position="445"/>
    </location>
</feature>
<feature type="signal peptide" evidence="1">
    <location>
        <begin position="1"/>
        <end position="22"/>
    </location>
</feature>
<evidence type="ECO:0000256" key="1">
    <source>
        <dbReference type="SAM" id="SignalP"/>
    </source>
</evidence>
<dbReference type="Proteomes" id="UP000297396">
    <property type="component" value="Unassembled WGS sequence"/>
</dbReference>
<dbReference type="PANTHER" id="PTHR37957">
    <property type="entry name" value="BLR7070 PROTEIN"/>
    <property type="match status" value="1"/>
</dbReference>
<gene>
    <name evidence="3" type="ORF">E4T80_01490</name>
</gene>
<sequence length="445" mass="50308">MTYAKLFTFINTAVLFSLTTIAAPQKFEAQLAGHAILPAQTFIATPKEAGEHFNLSGKFTQPGKRLDTPYSQSAKSGQFRQTNLKLPFENQAVQGHSGIKVMPDGTVWLLTDNGFGTKKNSADSALFINQYRINWEKGNLERLRTVFLQDPHKIVPFPIQNENTAARYLTGADFDPESIQIHNDHFWIGEEFGPYLLEADQTGNIVAIYDTLLDSHPLRSPDNPALTLPSSPDKPLPDFQVKRSKGFEGMAKYGSTLYPMLEGALWDNEKQQYENVKGKHYLRILEFDFDRKAYTGKSWQYPLESNLHAIGDFNMINAQYGLVIERDNLEGTTAYPCQSDDKTHCFDQPAKFKRIYKIRLADNGIAEKIAYIDLMDIADPNKIARNPLVNGRFVFPFFTIENVDIVDENHIIVGNDNNLPFSASREPNTVDDNELILLNVGEFLK</sequence>
<evidence type="ECO:0000313" key="4">
    <source>
        <dbReference type="Proteomes" id="UP000297396"/>
    </source>
</evidence>
<protein>
    <submittedName>
        <fullName evidence="3">Glycerophosphodiester phosphodiesterase</fullName>
    </submittedName>
</protein>
<dbReference type="RefSeq" id="WP_135054297.1">
    <property type="nucleotide sequence ID" value="NZ_JADGLC010000002.1"/>
</dbReference>
<reference evidence="3 4" key="1">
    <citation type="submission" date="2019-03" db="EMBL/GenBank/DDBJ databases">
        <title>Diversity of the mouse oral microbiome.</title>
        <authorList>
            <person name="Joseph S."/>
            <person name="Aduse-Opoku J."/>
            <person name="Curtis M."/>
            <person name="Wade W."/>
            <person name="Hashim A."/>
        </authorList>
    </citation>
    <scope>NUCLEOTIDE SEQUENCE [LARGE SCALE GENOMIC DNA]</scope>
    <source>
        <strain evidence="3 4">WT12</strain>
    </source>
</reference>
<comment type="caution">
    <text evidence="3">The sequence shown here is derived from an EMBL/GenBank/DDBJ whole genome shotgun (WGS) entry which is preliminary data.</text>
</comment>